<keyword evidence="2" id="KW-1185">Reference proteome</keyword>
<protein>
    <submittedName>
        <fullName evidence="1">Uncharacterized protein</fullName>
    </submittedName>
</protein>
<dbReference type="RefSeq" id="WP_349135270.1">
    <property type="nucleotide sequence ID" value="NZ_JBBMFF010000172.1"/>
</dbReference>
<dbReference type="EMBL" id="JBBMFF010000172">
    <property type="protein sequence ID" value="MEQ2510593.1"/>
    <property type="molecule type" value="Genomic_DNA"/>
</dbReference>
<reference evidence="1 2" key="1">
    <citation type="submission" date="2024-03" db="EMBL/GenBank/DDBJ databases">
        <title>Human intestinal bacterial collection.</title>
        <authorList>
            <person name="Pauvert C."/>
            <person name="Hitch T.C.A."/>
            <person name="Clavel T."/>
        </authorList>
    </citation>
    <scope>NUCLEOTIDE SEQUENCE [LARGE SCALE GENOMIC DNA]</scope>
    <source>
        <strain evidence="1 2">CLA-AA-H192</strain>
    </source>
</reference>
<name>A0ABV1G5B3_9FIRM</name>
<sequence length="40" mass="4308">MVKGSGANYSYENSLLLSLDNIGGGYRYCAAEKNEGIVSY</sequence>
<gene>
    <name evidence="1" type="ORF">WMO66_04900</name>
</gene>
<dbReference type="Proteomes" id="UP001491552">
    <property type="component" value="Unassembled WGS sequence"/>
</dbReference>
<evidence type="ECO:0000313" key="1">
    <source>
        <dbReference type="EMBL" id="MEQ2510593.1"/>
    </source>
</evidence>
<organism evidence="1 2">
    <name type="scientific">Faecousia intestinalis</name>
    <dbReference type="NCBI Taxonomy" id="3133167"/>
    <lineage>
        <taxon>Bacteria</taxon>
        <taxon>Bacillati</taxon>
        <taxon>Bacillota</taxon>
        <taxon>Clostridia</taxon>
        <taxon>Eubacteriales</taxon>
        <taxon>Oscillospiraceae</taxon>
        <taxon>Faecousia</taxon>
    </lineage>
</organism>
<comment type="caution">
    <text evidence="1">The sequence shown here is derived from an EMBL/GenBank/DDBJ whole genome shotgun (WGS) entry which is preliminary data.</text>
</comment>
<proteinExistence type="predicted"/>
<accession>A0ABV1G5B3</accession>
<evidence type="ECO:0000313" key="2">
    <source>
        <dbReference type="Proteomes" id="UP001491552"/>
    </source>
</evidence>